<proteinExistence type="predicted"/>
<dbReference type="Proteomes" id="UP000297248">
    <property type="component" value="Unassembled WGS sequence"/>
</dbReference>
<accession>A0A4Y8AAE3</accession>
<comment type="caution">
    <text evidence="1">The sequence shown here is derived from an EMBL/GenBank/DDBJ whole genome shotgun (WGS) entry which is preliminary data.</text>
</comment>
<dbReference type="PANTHER" id="PTHR39550">
    <property type="entry name" value="SLL0658 PROTEIN"/>
    <property type="match status" value="1"/>
</dbReference>
<name>A0A4Y8AAE3_9SPHI</name>
<gene>
    <name evidence="1" type="ORF">E2R65_13755</name>
</gene>
<dbReference type="PANTHER" id="PTHR39550:SF1">
    <property type="entry name" value="SLL0658 PROTEIN"/>
    <property type="match status" value="1"/>
</dbReference>
<dbReference type="EMBL" id="SNQG01000005">
    <property type="protein sequence ID" value="TEW65378.1"/>
    <property type="molecule type" value="Genomic_DNA"/>
</dbReference>
<reference evidence="1 2" key="1">
    <citation type="journal article" date="2016" name="Int. J. Syst. Evol. Microbiol.">
        <title>Proposal of Mucilaginibacter phyllosphaerae sp. nov. isolated from the phyllosphere of Galium album.</title>
        <authorList>
            <person name="Aydogan E.L."/>
            <person name="Busse H.J."/>
            <person name="Moser G."/>
            <person name="Muller C."/>
            <person name="Kampfer P."/>
            <person name="Glaeser S.P."/>
        </authorList>
    </citation>
    <scope>NUCLEOTIDE SEQUENCE [LARGE SCALE GENOMIC DNA]</scope>
    <source>
        <strain evidence="1 2">PP-F2FG21</strain>
    </source>
</reference>
<evidence type="ECO:0000313" key="2">
    <source>
        <dbReference type="Proteomes" id="UP000297248"/>
    </source>
</evidence>
<dbReference type="AlphaFoldDB" id="A0A4Y8AAE3"/>
<sequence length="97" mass="10638">MPLYKTIFLKIVDAGEASAIALAEEIGCDYLLTDDKAARKIAEQRGITVKGSVGLLLFAKQQGVILSIKPYLEKIQKTNFRISFALINKILIQAGEV</sequence>
<organism evidence="1 2">
    <name type="scientific">Mucilaginibacter phyllosphaerae</name>
    <dbReference type="NCBI Taxonomy" id="1812349"/>
    <lineage>
        <taxon>Bacteria</taxon>
        <taxon>Pseudomonadati</taxon>
        <taxon>Bacteroidota</taxon>
        <taxon>Sphingobacteriia</taxon>
        <taxon>Sphingobacteriales</taxon>
        <taxon>Sphingobacteriaceae</taxon>
        <taxon>Mucilaginibacter</taxon>
    </lineage>
</organism>
<evidence type="ECO:0000313" key="1">
    <source>
        <dbReference type="EMBL" id="TEW65378.1"/>
    </source>
</evidence>
<protein>
    <submittedName>
        <fullName evidence="1">DUF3368 domain-containing protein</fullName>
    </submittedName>
</protein>
<dbReference type="InterPro" id="IPR021799">
    <property type="entry name" value="PIN-like_prokaryotic"/>
</dbReference>
<dbReference type="Pfam" id="PF11848">
    <property type="entry name" value="DUF3368"/>
    <property type="match status" value="1"/>
</dbReference>